<sequence length="360" mass="39631">MAQTALQLQEASARNLLINCAQAQAGDRVLLVGELGDNPYFDSELCPTVAKYAESLGMKSEIIFAEPGSDADSFPDVVRDAMNRSDRTIFFSRLGDQVRFSLPDDSRITVMAYTLDLDYLSSPFASVDFLVMKKVHDALLSLILNASSYRITGECGTDLVSEIIPGRAEAVADFALELFPVMIFPPVICHRMNGKLSIQNFVTSTSTRAFEGSTLILNEPIVATVEESRMVAFEGPPKLVEHLEDQLMRAAKLTGGDPLLINSWHTGINPGTFYTQDPYKDLDKWGTVAYGSPRYTHFHAAGIDPGDAAFHVMDLTIAFDGETVWDRGRFVFLDRPDIQALMTPEQAGLLNSQVLHQIGI</sequence>
<dbReference type="RefSeq" id="WP_113824095.1">
    <property type="nucleotide sequence ID" value="NZ_QOCE01000034.1"/>
</dbReference>
<comment type="caution">
    <text evidence="1">The sequence shown here is derived from an EMBL/GenBank/DDBJ whole genome shotgun (WGS) entry which is preliminary data.</text>
</comment>
<reference evidence="1 2" key="1">
    <citation type="submission" date="2018-07" db="EMBL/GenBank/DDBJ databases">
        <title>Modular assembly of carbohydrate-degrading microbial communities in the ocean.</title>
        <authorList>
            <person name="Enke T.N."/>
            <person name="Datta M.S."/>
            <person name="Schwartzman J.A."/>
            <person name="Cermak N."/>
            <person name="Schmitz D.A."/>
            <person name="Barrere J."/>
            <person name="Cordero O.X."/>
        </authorList>
    </citation>
    <scope>NUCLEOTIDE SEQUENCE [LARGE SCALE GENOMIC DNA]</scope>
    <source>
        <strain evidence="1 2">C3M10</strain>
    </source>
</reference>
<dbReference type="OrthoDB" id="7797791at2"/>
<accession>A0A366WTP6</accession>
<dbReference type="Proteomes" id="UP000252706">
    <property type="component" value="Unassembled WGS sequence"/>
</dbReference>
<name>A0A366WTP6_9RHOB</name>
<dbReference type="EMBL" id="QOCE01000034">
    <property type="protein sequence ID" value="RBW53618.1"/>
    <property type="molecule type" value="Genomic_DNA"/>
</dbReference>
<gene>
    <name evidence="1" type="ORF">DS909_14025</name>
</gene>
<proteinExistence type="predicted"/>
<dbReference type="AlphaFoldDB" id="A0A366WTP6"/>
<evidence type="ECO:0000313" key="2">
    <source>
        <dbReference type="Proteomes" id="UP000252706"/>
    </source>
</evidence>
<evidence type="ECO:0000313" key="1">
    <source>
        <dbReference type="EMBL" id="RBW53618.1"/>
    </source>
</evidence>
<protein>
    <submittedName>
        <fullName evidence="1">Uncharacterized protein</fullName>
    </submittedName>
</protein>
<organism evidence="1 2">
    <name type="scientific">Phaeobacter gallaeciensis</name>
    <dbReference type="NCBI Taxonomy" id="60890"/>
    <lineage>
        <taxon>Bacteria</taxon>
        <taxon>Pseudomonadati</taxon>
        <taxon>Pseudomonadota</taxon>
        <taxon>Alphaproteobacteria</taxon>
        <taxon>Rhodobacterales</taxon>
        <taxon>Roseobacteraceae</taxon>
        <taxon>Phaeobacter</taxon>
    </lineage>
</organism>